<sequence length="372" mass="42954">MSQVLKTLLEGLTPPPFYNPVEYDGWEYRWRVFTFRPAYFKTEVGLLGGLLLVVVFFLWGKSQNSRRAKKWMDAHLPLLASQFSKPSVDGLKSDGYSDFFNFSTGRRAVTSLHTIFTFRPRHDLLQMIYQIVWGLVEVQTTYPDDLQLDFKLNEGTLESGFVWAVVKKDELRTIRDARWDLTFTKTTENPALPAQFSIMAEQADITETILKTTSLVQLLKDPAILPYFRSLTITDQPRERPVLPSESVPLPPTEKHLILSLNCPPPSSADVTVPFITSLFPFIDSLPKVSLRPDTKTKLKKIREEVDKAIREEAGREKKEELEQQLEEKKAEKKRQEQERISKLSAAEQQKILDRERKRSLRKQQGKVSVRK</sequence>
<feature type="transmembrane region" description="Helical" evidence="6">
    <location>
        <begin position="38"/>
        <end position="60"/>
    </location>
</feature>
<dbReference type="HOGENOM" id="CLU_042570_1_0_1"/>
<evidence type="ECO:0000256" key="1">
    <source>
        <dbReference type="ARBA" id="ARBA00004167"/>
    </source>
</evidence>
<accession>A0A067NZ94</accession>
<dbReference type="Proteomes" id="UP000027073">
    <property type="component" value="Unassembled WGS sequence"/>
</dbReference>
<protein>
    <recommendedName>
        <fullName evidence="9">DUF1682-domain-containing protein</fullName>
    </recommendedName>
</protein>
<name>A0A067NZ94_PLEO1</name>
<keyword evidence="4 6" id="KW-0472">Membrane</keyword>
<dbReference type="Pfam" id="PF07946">
    <property type="entry name" value="CCDC47"/>
    <property type="match status" value="1"/>
</dbReference>
<dbReference type="OrthoDB" id="10039147at2759"/>
<dbReference type="InParanoid" id="A0A067NZ94"/>
<dbReference type="PANTHER" id="PTHR12883">
    <property type="entry name" value="ADIPOCYTE-SPECIFIC PROTEIN 4-RELATED"/>
    <property type="match status" value="1"/>
</dbReference>
<dbReference type="PANTHER" id="PTHR12883:SF0">
    <property type="entry name" value="PAT COMPLEX SUBUNIT CCDC47"/>
    <property type="match status" value="1"/>
</dbReference>
<evidence type="ECO:0008006" key="9">
    <source>
        <dbReference type="Google" id="ProtNLM"/>
    </source>
</evidence>
<evidence type="ECO:0000256" key="5">
    <source>
        <dbReference type="SAM" id="MobiDB-lite"/>
    </source>
</evidence>
<proteinExistence type="predicted"/>
<dbReference type="GO" id="GO:0005783">
    <property type="term" value="C:endoplasmic reticulum"/>
    <property type="evidence" value="ECO:0007669"/>
    <property type="project" value="InterPro"/>
</dbReference>
<dbReference type="GO" id="GO:0005509">
    <property type="term" value="F:calcium ion binding"/>
    <property type="evidence" value="ECO:0007669"/>
    <property type="project" value="InterPro"/>
</dbReference>
<dbReference type="FunCoup" id="A0A067NZ94">
    <property type="interactions" value="261"/>
</dbReference>
<organism evidence="7 8">
    <name type="scientific">Pleurotus ostreatus (strain PC15)</name>
    <name type="common">Oyster mushroom</name>
    <dbReference type="NCBI Taxonomy" id="1137138"/>
    <lineage>
        <taxon>Eukaryota</taxon>
        <taxon>Fungi</taxon>
        <taxon>Dikarya</taxon>
        <taxon>Basidiomycota</taxon>
        <taxon>Agaricomycotina</taxon>
        <taxon>Agaricomycetes</taxon>
        <taxon>Agaricomycetidae</taxon>
        <taxon>Agaricales</taxon>
        <taxon>Pleurotineae</taxon>
        <taxon>Pleurotaceae</taxon>
        <taxon>Pleurotus</taxon>
    </lineage>
</organism>
<dbReference type="AlphaFoldDB" id="A0A067NZ94"/>
<evidence type="ECO:0000256" key="2">
    <source>
        <dbReference type="ARBA" id="ARBA00022692"/>
    </source>
</evidence>
<feature type="compositionally biased region" description="Basic and acidic residues" evidence="5">
    <location>
        <begin position="312"/>
        <end position="342"/>
    </location>
</feature>
<dbReference type="GO" id="GO:0016020">
    <property type="term" value="C:membrane"/>
    <property type="evidence" value="ECO:0007669"/>
    <property type="project" value="UniProtKB-SubCell"/>
</dbReference>
<evidence type="ECO:0000313" key="7">
    <source>
        <dbReference type="EMBL" id="KDQ28941.1"/>
    </source>
</evidence>
<keyword evidence="3 6" id="KW-1133">Transmembrane helix</keyword>
<feature type="compositionally biased region" description="Basic residues" evidence="5">
    <location>
        <begin position="358"/>
        <end position="372"/>
    </location>
</feature>
<evidence type="ECO:0000256" key="4">
    <source>
        <dbReference type="ARBA" id="ARBA00023136"/>
    </source>
</evidence>
<evidence type="ECO:0000256" key="6">
    <source>
        <dbReference type="SAM" id="Phobius"/>
    </source>
</evidence>
<evidence type="ECO:0000256" key="3">
    <source>
        <dbReference type="ARBA" id="ARBA00022989"/>
    </source>
</evidence>
<keyword evidence="2 6" id="KW-0812">Transmembrane</keyword>
<dbReference type="STRING" id="1137138.A0A067NZ94"/>
<gene>
    <name evidence="7" type="ORF">PLEOSDRAFT_1063669</name>
</gene>
<reference evidence="8" key="1">
    <citation type="journal article" date="2014" name="Proc. Natl. Acad. Sci. U.S.A.">
        <title>Extensive sampling of basidiomycete genomes demonstrates inadequacy of the white-rot/brown-rot paradigm for wood decay fungi.</title>
        <authorList>
            <person name="Riley R."/>
            <person name="Salamov A.A."/>
            <person name="Brown D.W."/>
            <person name="Nagy L.G."/>
            <person name="Floudas D."/>
            <person name="Held B.W."/>
            <person name="Levasseur A."/>
            <person name="Lombard V."/>
            <person name="Morin E."/>
            <person name="Otillar R."/>
            <person name="Lindquist E.A."/>
            <person name="Sun H."/>
            <person name="LaButti K.M."/>
            <person name="Schmutz J."/>
            <person name="Jabbour D."/>
            <person name="Luo H."/>
            <person name="Baker S.E."/>
            <person name="Pisabarro A.G."/>
            <person name="Walton J.D."/>
            <person name="Blanchette R.A."/>
            <person name="Henrissat B."/>
            <person name="Martin F."/>
            <person name="Cullen D."/>
            <person name="Hibbett D.S."/>
            <person name="Grigoriev I.V."/>
        </authorList>
    </citation>
    <scope>NUCLEOTIDE SEQUENCE [LARGE SCALE GENOMIC DNA]</scope>
    <source>
        <strain evidence="8">PC15</strain>
    </source>
</reference>
<feature type="region of interest" description="Disordered" evidence="5">
    <location>
        <begin position="312"/>
        <end position="372"/>
    </location>
</feature>
<comment type="subcellular location">
    <subcellularLocation>
        <location evidence="1">Membrane</location>
        <topology evidence="1">Single-pass membrane protein</topology>
    </subcellularLocation>
</comment>
<dbReference type="GO" id="GO:0032469">
    <property type="term" value="P:endoplasmic reticulum calcium ion homeostasis"/>
    <property type="evidence" value="ECO:0007669"/>
    <property type="project" value="InterPro"/>
</dbReference>
<dbReference type="EMBL" id="KL198007">
    <property type="protein sequence ID" value="KDQ28941.1"/>
    <property type="molecule type" value="Genomic_DNA"/>
</dbReference>
<dbReference type="InterPro" id="IPR012879">
    <property type="entry name" value="CCDC47"/>
</dbReference>
<dbReference type="VEuPathDB" id="FungiDB:PLEOSDRAFT_1063669"/>
<evidence type="ECO:0000313" key="8">
    <source>
        <dbReference type="Proteomes" id="UP000027073"/>
    </source>
</evidence>